<dbReference type="EC" id="1.11.1.24" evidence="2"/>
<evidence type="ECO:0000256" key="10">
    <source>
        <dbReference type="ARBA" id="ARBA00042639"/>
    </source>
</evidence>
<dbReference type="InterPro" id="IPR036249">
    <property type="entry name" value="Thioredoxin-like_sf"/>
</dbReference>
<dbReference type="InterPro" id="IPR050924">
    <property type="entry name" value="Peroxiredoxin_BCP/PrxQ"/>
</dbReference>
<keyword evidence="3" id="KW-0575">Peroxidase</keyword>
<protein>
    <recommendedName>
        <fullName evidence="2">thioredoxin-dependent peroxiredoxin</fullName>
        <ecNumber evidence="2">1.11.1.24</ecNumber>
    </recommendedName>
    <alternativeName>
        <fullName evidence="8">Thioredoxin peroxidase</fullName>
    </alternativeName>
    <alternativeName>
        <fullName evidence="10">Thioredoxin-dependent peroxiredoxin Bcp</fullName>
    </alternativeName>
</protein>
<dbReference type="Proteomes" id="UP001235094">
    <property type="component" value="Unassembled WGS sequence"/>
</dbReference>
<dbReference type="PANTHER" id="PTHR42801:SF7">
    <property type="entry name" value="SLL1159 PROTEIN"/>
    <property type="match status" value="1"/>
</dbReference>
<keyword evidence="4" id="KW-0049">Antioxidant</keyword>
<evidence type="ECO:0000313" key="13">
    <source>
        <dbReference type="EMBL" id="MDQ0513319.1"/>
    </source>
</evidence>
<keyword evidence="14" id="KW-1185">Reference proteome</keyword>
<sequence>MSLDHDLAALRAEFARTAPEGRPALYAAKIEALRASFAVDEAIGVGDEAPDFTLPSAAGGGVTLGELLRSGPAVVTFYRGGWCPYCNLQLRAYQAIQPQIAALGARLVAVSPQLPDGSLDVAASNALTFDVLSDVGNQVARRYGLVFALPGELRDALRSNGKLLPEINGDDSWELPVPATYVVGQNRRVAAVGLDIDYRNRMSPEMLVASLRALSRG</sequence>
<dbReference type="Gene3D" id="3.40.30.10">
    <property type="entry name" value="Glutaredoxin"/>
    <property type="match status" value="1"/>
</dbReference>
<name>A0ABU0LX73_9HYPH</name>
<evidence type="ECO:0000256" key="6">
    <source>
        <dbReference type="ARBA" id="ARBA00023157"/>
    </source>
</evidence>
<evidence type="ECO:0000256" key="9">
    <source>
        <dbReference type="ARBA" id="ARBA00038489"/>
    </source>
</evidence>
<dbReference type="RefSeq" id="WP_306891949.1">
    <property type="nucleotide sequence ID" value="NZ_JAUSVR010000026.1"/>
</dbReference>
<evidence type="ECO:0000259" key="12">
    <source>
        <dbReference type="PROSITE" id="PS51352"/>
    </source>
</evidence>
<evidence type="ECO:0000256" key="8">
    <source>
        <dbReference type="ARBA" id="ARBA00032824"/>
    </source>
</evidence>
<evidence type="ECO:0000313" key="14">
    <source>
        <dbReference type="Proteomes" id="UP001235094"/>
    </source>
</evidence>
<accession>A0ABU0LX73</accession>
<comment type="caution">
    <text evidence="13">The sequence shown here is derived from an EMBL/GenBank/DDBJ whole genome shotgun (WGS) entry which is preliminary data.</text>
</comment>
<evidence type="ECO:0000256" key="5">
    <source>
        <dbReference type="ARBA" id="ARBA00023002"/>
    </source>
</evidence>
<proteinExistence type="inferred from homology"/>
<dbReference type="PANTHER" id="PTHR42801">
    <property type="entry name" value="THIOREDOXIN-DEPENDENT PEROXIDE REDUCTASE"/>
    <property type="match status" value="1"/>
</dbReference>
<evidence type="ECO:0000256" key="4">
    <source>
        <dbReference type="ARBA" id="ARBA00022862"/>
    </source>
</evidence>
<comment type="similarity">
    <text evidence="9">Belongs to the peroxiredoxin family. BCP/PrxQ subfamily.</text>
</comment>
<evidence type="ECO:0000256" key="11">
    <source>
        <dbReference type="ARBA" id="ARBA00049091"/>
    </source>
</evidence>
<keyword evidence="6" id="KW-1015">Disulfide bond</keyword>
<dbReference type="SUPFAM" id="SSF52833">
    <property type="entry name" value="Thioredoxin-like"/>
    <property type="match status" value="1"/>
</dbReference>
<dbReference type="PROSITE" id="PS51352">
    <property type="entry name" value="THIOREDOXIN_2"/>
    <property type="match status" value="1"/>
</dbReference>
<dbReference type="InterPro" id="IPR000866">
    <property type="entry name" value="AhpC/TSA"/>
</dbReference>
<reference evidence="13 14" key="1">
    <citation type="submission" date="2023-07" db="EMBL/GenBank/DDBJ databases">
        <title>Genomic Encyclopedia of Type Strains, Phase IV (KMG-IV): sequencing the most valuable type-strain genomes for metagenomic binning, comparative biology and taxonomic classification.</title>
        <authorList>
            <person name="Goeker M."/>
        </authorList>
    </citation>
    <scope>NUCLEOTIDE SEQUENCE [LARGE SCALE GENOMIC DNA]</scope>
    <source>
        <strain evidence="13 14">DSM 15561</strain>
    </source>
</reference>
<dbReference type="InterPro" id="IPR013766">
    <property type="entry name" value="Thioredoxin_domain"/>
</dbReference>
<keyword evidence="7" id="KW-0676">Redox-active center</keyword>
<keyword evidence="5" id="KW-0560">Oxidoreductase</keyword>
<dbReference type="Pfam" id="PF00578">
    <property type="entry name" value="AhpC-TSA"/>
    <property type="match status" value="1"/>
</dbReference>
<comment type="function">
    <text evidence="1">Thiol-specific peroxidase that catalyzes the reduction of hydrogen peroxide and organic hydroperoxides to water and alcohols, respectively. Plays a role in cell protection against oxidative stress by detoxifying peroxides and as sensor of hydrogen peroxide-mediated signaling events.</text>
</comment>
<gene>
    <name evidence="13" type="ORF">QOZ99_004238</name>
</gene>
<comment type="catalytic activity">
    <reaction evidence="11">
        <text>a hydroperoxide + [thioredoxin]-dithiol = an alcohol + [thioredoxin]-disulfide + H2O</text>
        <dbReference type="Rhea" id="RHEA:62620"/>
        <dbReference type="Rhea" id="RHEA-COMP:10698"/>
        <dbReference type="Rhea" id="RHEA-COMP:10700"/>
        <dbReference type="ChEBI" id="CHEBI:15377"/>
        <dbReference type="ChEBI" id="CHEBI:29950"/>
        <dbReference type="ChEBI" id="CHEBI:30879"/>
        <dbReference type="ChEBI" id="CHEBI:35924"/>
        <dbReference type="ChEBI" id="CHEBI:50058"/>
        <dbReference type="EC" id="1.11.1.24"/>
    </reaction>
</comment>
<dbReference type="EMBL" id="JAUSVR010000026">
    <property type="protein sequence ID" value="MDQ0513319.1"/>
    <property type="molecule type" value="Genomic_DNA"/>
</dbReference>
<evidence type="ECO:0000256" key="2">
    <source>
        <dbReference type="ARBA" id="ARBA00013017"/>
    </source>
</evidence>
<evidence type="ECO:0000256" key="3">
    <source>
        <dbReference type="ARBA" id="ARBA00022559"/>
    </source>
</evidence>
<feature type="domain" description="Thioredoxin" evidence="12">
    <location>
        <begin position="43"/>
        <end position="216"/>
    </location>
</feature>
<organism evidence="13 14">
    <name type="scientific">Ancylobacter amanitiformis</name>
    <dbReference type="NCBI Taxonomy" id="217069"/>
    <lineage>
        <taxon>Bacteria</taxon>
        <taxon>Pseudomonadati</taxon>
        <taxon>Pseudomonadota</taxon>
        <taxon>Alphaproteobacteria</taxon>
        <taxon>Hyphomicrobiales</taxon>
        <taxon>Xanthobacteraceae</taxon>
        <taxon>Ancylobacter</taxon>
    </lineage>
</organism>
<evidence type="ECO:0000256" key="7">
    <source>
        <dbReference type="ARBA" id="ARBA00023284"/>
    </source>
</evidence>
<dbReference type="CDD" id="cd02970">
    <property type="entry name" value="PRX_like2"/>
    <property type="match status" value="1"/>
</dbReference>
<evidence type="ECO:0000256" key="1">
    <source>
        <dbReference type="ARBA" id="ARBA00003330"/>
    </source>
</evidence>